<dbReference type="AlphaFoldDB" id="A0A4Z2J8U9"/>
<keyword evidence="3" id="KW-1185">Reference proteome</keyword>
<reference evidence="2 3" key="1">
    <citation type="submission" date="2019-03" db="EMBL/GenBank/DDBJ databases">
        <title>First draft genome of Liparis tanakae, snailfish: a comprehensive survey of snailfish specific genes.</title>
        <authorList>
            <person name="Kim W."/>
            <person name="Song I."/>
            <person name="Jeong J.-H."/>
            <person name="Kim D."/>
            <person name="Kim S."/>
            <person name="Ryu S."/>
            <person name="Song J.Y."/>
            <person name="Lee S.K."/>
        </authorList>
    </citation>
    <scope>NUCLEOTIDE SEQUENCE [LARGE SCALE GENOMIC DNA]</scope>
    <source>
        <tissue evidence="2">Muscle</tissue>
    </source>
</reference>
<organism evidence="2 3">
    <name type="scientific">Liparis tanakae</name>
    <name type="common">Tanaka's snailfish</name>
    <dbReference type="NCBI Taxonomy" id="230148"/>
    <lineage>
        <taxon>Eukaryota</taxon>
        <taxon>Metazoa</taxon>
        <taxon>Chordata</taxon>
        <taxon>Craniata</taxon>
        <taxon>Vertebrata</taxon>
        <taxon>Euteleostomi</taxon>
        <taxon>Actinopterygii</taxon>
        <taxon>Neopterygii</taxon>
        <taxon>Teleostei</taxon>
        <taxon>Neoteleostei</taxon>
        <taxon>Acanthomorphata</taxon>
        <taxon>Eupercaria</taxon>
        <taxon>Perciformes</taxon>
        <taxon>Cottioidei</taxon>
        <taxon>Cottales</taxon>
        <taxon>Liparidae</taxon>
        <taxon>Liparis</taxon>
    </lineage>
</organism>
<proteinExistence type="predicted"/>
<sequence>MLVCNLGPPAEGSQDEYRDEEVIGHTESVAAAACSGAPGCTPVTPLKRLSQLYASTPSPPLHSWRQQLHRRSHLPPTIINLESGQPEGSETGFASGSRFRGEGAPFVTHLSPSK</sequence>
<gene>
    <name evidence="2" type="ORF">EYF80_003736</name>
</gene>
<evidence type="ECO:0000256" key="1">
    <source>
        <dbReference type="SAM" id="MobiDB-lite"/>
    </source>
</evidence>
<protein>
    <submittedName>
        <fullName evidence="2">Uncharacterized protein</fullName>
    </submittedName>
</protein>
<feature type="region of interest" description="Disordered" evidence="1">
    <location>
        <begin position="78"/>
        <end position="114"/>
    </location>
</feature>
<feature type="compositionally biased region" description="Polar residues" evidence="1">
    <location>
        <begin position="80"/>
        <end position="94"/>
    </location>
</feature>
<accession>A0A4Z2J8U9</accession>
<evidence type="ECO:0000313" key="2">
    <source>
        <dbReference type="EMBL" id="TNN85892.1"/>
    </source>
</evidence>
<dbReference type="Proteomes" id="UP000314294">
    <property type="component" value="Unassembled WGS sequence"/>
</dbReference>
<name>A0A4Z2J8U9_9TELE</name>
<dbReference type="EMBL" id="SRLO01000018">
    <property type="protein sequence ID" value="TNN85892.1"/>
    <property type="molecule type" value="Genomic_DNA"/>
</dbReference>
<comment type="caution">
    <text evidence="2">The sequence shown here is derived from an EMBL/GenBank/DDBJ whole genome shotgun (WGS) entry which is preliminary data.</text>
</comment>
<evidence type="ECO:0000313" key="3">
    <source>
        <dbReference type="Proteomes" id="UP000314294"/>
    </source>
</evidence>